<evidence type="ECO:0000256" key="8">
    <source>
        <dbReference type="ARBA" id="ARBA00022737"/>
    </source>
</evidence>
<dbReference type="GO" id="GO:0051639">
    <property type="term" value="P:actin filament network formation"/>
    <property type="evidence" value="ECO:0007669"/>
    <property type="project" value="TreeGrafter"/>
</dbReference>
<dbReference type="PANTHER" id="PTHR21345:SF3">
    <property type="entry name" value="PROTEIN SPIRE"/>
    <property type="match status" value="1"/>
</dbReference>
<comment type="similarity">
    <text evidence="4">Belongs to the spire family.</text>
</comment>
<accession>A0A1W4XLP9</accession>
<dbReference type="Gene3D" id="3.30.40.10">
    <property type="entry name" value="Zinc/RING finger domain, C3HC4 (zinc finger)"/>
    <property type="match status" value="1"/>
</dbReference>
<dbReference type="GO" id="GO:0030659">
    <property type="term" value="C:cytoplasmic vesicle membrane"/>
    <property type="evidence" value="ECO:0007669"/>
    <property type="project" value="UniProtKB-SubCell"/>
</dbReference>
<reference evidence="18 19" key="1">
    <citation type="submission" date="2025-04" db="UniProtKB">
        <authorList>
            <consortium name="RefSeq"/>
        </authorList>
    </citation>
    <scope>IDENTIFICATION</scope>
    <source>
        <tissue evidence="18 19">Entire body</tissue>
    </source>
</reference>
<dbReference type="GO" id="GO:0048193">
    <property type="term" value="P:Golgi vesicle transport"/>
    <property type="evidence" value="ECO:0007669"/>
    <property type="project" value="TreeGrafter"/>
</dbReference>
<evidence type="ECO:0000256" key="12">
    <source>
        <dbReference type="ARBA" id="ARBA00023212"/>
    </source>
</evidence>
<keyword evidence="17" id="KW-1185">Reference proteome</keyword>
<dbReference type="GO" id="GO:0051295">
    <property type="term" value="P:establishment of meiotic spindle localization"/>
    <property type="evidence" value="ECO:0007669"/>
    <property type="project" value="TreeGrafter"/>
</dbReference>
<keyword evidence="5" id="KW-0813">Transport</keyword>
<feature type="compositionally biased region" description="Polar residues" evidence="14">
    <location>
        <begin position="431"/>
        <end position="455"/>
    </location>
</feature>
<dbReference type="OrthoDB" id="10043757at2759"/>
<dbReference type="PROSITE" id="PS51082">
    <property type="entry name" value="WH2"/>
    <property type="match status" value="1"/>
</dbReference>
<dbReference type="GO" id="GO:0003779">
    <property type="term" value="F:actin binding"/>
    <property type="evidence" value="ECO:0007669"/>
    <property type="project" value="UniProtKB-KW"/>
</dbReference>
<feature type="region of interest" description="Disordered" evidence="14">
    <location>
        <begin position="431"/>
        <end position="463"/>
    </location>
</feature>
<dbReference type="InterPro" id="IPR011019">
    <property type="entry name" value="KIND_dom"/>
</dbReference>
<dbReference type="GO" id="GO:0015031">
    <property type="term" value="P:protein transport"/>
    <property type="evidence" value="ECO:0007669"/>
    <property type="project" value="UniProtKB-KW"/>
</dbReference>
<evidence type="ECO:0000256" key="13">
    <source>
        <dbReference type="ARBA" id="ARBA00023329"/>
    </source>
</evidence>
<dbReference type="RefSeq" id="XP_018333311.1">
    <property type="nucleotide sequence ID" value="XM_018477809.1"/>
</dbReference>
<keyword evidence="10" id="KW-0472">Membrane</keyword>
<evidence type="ECO:0000256" key="3">
    <source>
        <dbReference type="ARBA" id="ARBA00004413"/>
    </source>
</evidence>
<evidence type="ECO:0000256" key="11">
    <source>
        <dbReference type="ARBA" id="ARBA00023203"/>
    </source>
</evidence>
<gene>
    <name evidence="18 19" type="primary">LOC108742555</name>
</gene>
<evidence type="ECO:0000313" key="18">
    <source>
        <dbReference type="RefSeq" id="XP_018333310.1"/>
    </source>
</evidence>
<comment type="subcellular location">
    <subcellularLocation>
        <location evidence="3">Cell membrane</location>
        <topology evidence="3">Peripheral membrane protein</topology>
        <orientation evidence="3">Cytoplasmic side</orientation>
    </subcellularLocation>
    <subcellularLocation>
        <location evidence="2">Cytoplasm</location>
        <location evidence="2">Cytoskeleton</location>
    </subcellularLocation>
    <subcellularLocation>
        <location evidence="1">Cytoplasmic vesicle membrane</location>
        <topology evidence="1">Peripheral membrane protein</topology>
        <orientation evidence="1">Cytoplasmic side</orientation>
    </subcellularLocation>
</comment>
<sequence length="629" mass="71330">MSLGSEKCKVNSDGSVSLRDILSSFNSPIREEHAWALCYQCSKYISAVINSNPLSDCYVPSEIEHIYLQTDGSIHSKTLFGDASCRRKPDDERDLVCGLGLVIYQALDQGNDNNHERLIDSDLEKLITDMLPGEKNLHHETEDEGIEKDAEDSERLLNSSDIIKRCEKRLTTLTVQQVEAHYKAVVRALVAEALELSTFLERVAQSLSQGEVSNADLIHLQFSDWARFWMQVMAELRTGVKLKKVHYSKAPIEYELTPYEILMKDIRSCRYNLRKIMVKGDVPYKVTKDAHAIILEFIRSRPPLKKVSERKLAPPPRPTLTPREQLLSSIRKGRQLRPVEGMITSKTSPNPNMRKIIKVDFSQLLDDYDDVDENEGSDEAIEGAPGLWALEDCHQPYQIAELEPYDLATGGISKIRDYKYPLKRFDTLKFPNNSGSQSVPQSRPGSRQSYDSTDMTPEATKRLQESLTLEDRLSLTLQEIVHIRQVLTKAELDALPNESRVKSDVESRKVCFLCLKTRFSIFGPRGHRCTLCRRTVCTRCFSNMYIPMEHFDTVPVVLLSPSMLIAADDDEMSDSRSSSRLRSSSHPSAPVCHDCRMMIQKVAETAKVNMAAVRDRTLQNLSLNLSPVF</sequence>
<keyword evidence="6" id="KW-1003">Cell membrane</keyword>
<dbReference type="GeneID" id="108742555"/>
<dbReference type="PANTHER" id="PTHR21345">
    <property type="entry name" value="SPIRE"/>
    <property type="match status" value="1"/>
</dbReference>
<dbReference type="InterPro" id="IPR029901">
    <property type="entry name" value="Spire"/>
</dbReference>
<dbReference type="InterPro" id="IPR003124">
    <property type="entry name" value="WH2_dom"/>
</dbReference>
<feature type="domain" description="WH2" evidence="15">
    <location>
        <begin position="322"/>
        <end position="339"/>
    </location>
</feature>
<dbReference type="STRING" id="224129.A0A1W4XLP9"/>
<dbReference type="GO" id="GO:0045010">
    <property type="term" value="P:actin nucleation"/>
    <property type="evidence" value="ECO:0007669"/>
    <property type="project" value="InterPro"/>
</dbReference>
<keyword evidence="12" id="KW-0206">Cytoskeleton</keyword>
<evidence type="ECO:0000256" key="7">
    <source>
        <dbReference type="ARBA" id="ARBA00022490"/>
    </source>
</evidence>
<evidence type="ECO:0000256" key="5">
    <source>
        <dbReference type="ARBA" id="ARBA00022448"/>
    </source>
</evidence>
<dbReference type="Pfam" id="PF02205">
    <property type="entry name" value="WH2"/>
    <property type="match status" value="1"/>
</dbReference>
<dbReference type="SMART" id="SM00750">
    <property type="entry name" value="KIND"/>
    <property type="match status" value="1"/>
</dbReference>
<organism evidence="17 18">
    <name type="scientific">Agrilus planipennis</name>
    <name type="common">Emerald ash borer</name>
    <name type="synonym">Agrilus marcopoli</name>
    <dbReference type="NCBI Taxonomy" id="224129"/>
    <lineage>
        <taxon>Eukaryota</taxon>
        <taxon>Metazoa</taxon>
        <taxon>Ecdysozoa</taxon>
        <taxon>Arthropoda</taxon>
        <taxon>Hexapoda</taxon>
        <taxon>Insecta</taxon>
        <taxon>Pterygota</taxon>
        <taxon>Neoptera</taxon>
        <taxon>Endopterygota</taxon>
        <taxon>Coleoptera</taxon>
        <taxon>Polyphaga</taxon>
        <taxon>Elateriformia</taxon>
        <taxon>Buprestoidea</taxon>
        <taxon>Buprestidae</taxon>
        <taxon>Agrilinae</taxon>
        <taxon>Agrilus</taxon>
    </lineage>
</organism>
<keyword evidence="9" id="KW-0653">Protein transport</keyword>
<dbReference type="SMART" id="SM00246">
    <property type="entry name" value="WH2"/>
    <property type="match status" value="3"/>
</dbReference>
<dbReference type="RefSeq" id="XP_018333310.1">
    <property type="nucleotide sequence ID" value="XM_018477808.1"/>
</dbReference>
<dbReference type="KEGG" id="apln:108742555"/>
<keyword evidence="7" id="KW-0963">Cytoplasm</keyword>
<dbReference type="GO" id="GO:0005886">
    <property type="term" value="C:plasma membrane"/>
    <property type="evidence" value="ECO:0007669"/>
    <property type="project" value="UniProtKB-SubCell"/>
</dbReference>
<dbReference type="Proteomes" id="UP000192223">
    <property type="component" value="Unplaced"/>
</dbReference>
<dbReference type="InterPro" id="IPR013083">
    <property type="entry name" value="Znf_RING/FYVE/PHD"/>
</dbReference>
<dbReference type="GO" id="GO:0030041">
    <property type="term" value="P:actin filament polymerization"/>
    <property type="evidence" value="ECO:0007669"/>
    <property type="project" value="TreeGrafter"/>
</dbReference>
<dbReference type="CDD" id="cd22068">
    <property type="entry name" value="WH2_DmSpire_r3-like"/>
    <property type="match status" value="1"/>
</dbReference>
<dbReference type="CTD" id="45931"/>
<evidence type="ECO:0000313" key="17">
    <source>
        <dbReference type="Proteomes" id="UP000192223"/>
    </source>
</evidence>
<dbReference type="Pfam" id="PF16474">
    <property type="entry name" value="KIND"/>
    <property type="match status" value="1"/>
</dbReference>
<dbReference type="Gene3D" id="1.10.510.10">
    <property type="entry name" value="Transferase(Phosphotransferase) domain 1"/>
    <property type="match status" value="1"/>
</dbReference>
<evidence type="ECO:0000256" key="10">
    <source>
        <dbReference type="ARBA" id="ARBA00023136"/>
    </source>
</evidence>
<dbReference type="SUPFAM" id="SSF57903">
    <property type="entry name" value="FYVE/PHD zinc finger"/>
    <property type="match status" value="1"/>
</dbReference>
<proteinExistence type="inferred from homology"/>
<dbReference type="InterPro" id="IPR011011">
    <property type="entry name" value="Znf_FYVE_PHD"/>
</dbReference>
<evidence type="ECO:0000259" key="15">
    <source>
        <dbReference type="PROSITE" id="PS51082"/>
    </source>
</evidence>
<evidence type="ECO:0000256" key="1">
    <source>
        <dbReference type="ARBA" id="ARBA00004180"/>
    </source>
</evidence>
<dbReference type="GO" id="GO:0005938">
    <property type="term" value="C:cell cortex"/>
    <property type="evidence" value="ECO:0007669"/>
    <property type="project" value="TreeGrafter"/>
</dbReference>
<evidence type="ECO:0000259" key="16">
    <source>
        <dbReference type="PROSITE" id="PS51377"/>
    </source>
</evidence>
<feature type="domain" description="KIND" evidence="16">
    <location>
        <begin position="16"/>
        <end position="196"/>
    </location>
</feature>
<evidence type="ECO:0000256" key="9">
    <source>
        <dbReference type="ARBA" id="ARBA00022927"/>
    </source>
</evidence>
<dbReference type="GO" id="GO:0005856">
    <property type="term" value="C:cytoskeleton"/>
    <property type="evidence" value="ECO:0007669"/>
    <property type="project" value="UniProtKB-SubCell"/>
</dbReference>
<protein>
    <submittedName>
        <fullName evidence="18 19">Protein spire</fullName>
    </submittedName>
</protein>
<dbReference type="GO" id="GO:0008017">
    <property type="term" value="F:microtubule binding"/>
    <property type="evidence" value="ECO:0007669"/>
    <property type="project" value="TreeGrafter"/>
</dbReference>
<keyword evidence="11" id="KW-0009">Actin-binding</keyword>
<dbReference type="PROSITE" id="PS51377">
    <property type="entry name" value="KIND"/>
    <property type="match status" value="1"/>
</dbReference>
<dbReference type="GO" id="GO:0040038">
    <property type="term" value="P:polar body extrusion after meiotic divisions"/>
    <property type="evidence" value="ECO:0007669"/>
    <property type="project" value="TreeGrafter"/>
</dbReference>
<evidence type="ECO:0000256" key="2">
    <source>
        <dbReference type="ARBA" id="ARBA00004245"/>
    </source>
</evidence>
<evidence type="ECO:0000256" key="4">
    <source>
        <dbReference type="ARBA" id="ARBA00010956"/>
    </source>
</evidence>
<evidence type="ECO:0000256" key="14">
    <source>
        <dbReference type="SAM" id="MobiDB-lite"/>
    </source>
</evidence>
<dbReference type="AlphaFoldDB" id="A0A1W4XLP9"/>
<name>A0A1W4XLP9_AGRPL</name>
<dbReference type="GO" id="GO:0036089">
    <property type="term" value="P:cleavage furrow formation"/>
    <property type="evidence" value="ECO:0007669"/>
    <property type="project" value="TreeGrafter"/>
</dbReference>
<keyword evidence="8" id="KW-0677">Repeat</keyword>
<keyword evidence="13" id="KW-0968">Cytoplasmic vesicle</keyword>
<evidence type="ECO:0000313" key="19">
    <source>
        <dbReference type="RefSeq" id="XP_018333311.1"/>
    </source>
</evidence>
<evidence type="ECO:0000256" key="6">
    <source>
        <dbReference type="ARBA" id="ARBA00022475"/>
    </source>
</evidence>
<dbReference type="CDD" id="cd22065">
    <property type="entry name" value="WH2_Spire_1-2_r1"/>
    <property type="match status" value="1"/>
</dbReference>